<dbReference type="EMBL" id="VHIZ01000016">
    <property type="protein sequence ID" value="TPV32576.1"/>
    <property type="molecule type" value="Genomic_DNA"/>
</dbReference>
<accession>A0ABY2ZEX0</accession>
<evidence type="ECO:0000313" key="2">
    <source>
        <dbReference type="Proteomes" id="UP000316142"/>
    </source>
</evidence>
<proteinExistence type="predicted"/>
<reference evidence="1 2" key="1">
    <citation type="submission" date="2019-06" db="EMBL/GenBank/DDBJ databases">
        <title>Taxogenomics and systematics of the genus Pantoea.</title>
        <authorList>
            <person name="Tambong J.T."/>
        </authorList>
    </citation>
    <scope>NUCLEOTIDE SEQUENCE [LARGE SCALE GENOMIC DNA]</scope>
    <source>
        <strain evidence="1 2">LMG 2558</strain>
    </source>
</reference>
<name>A0ABY2ZEX0_9GAMM</name>
<comment type="caution">
    <text evidence="1">The sequence shown here is derived from an EMBL/GenBank/DDBJ whole genome shotgun (WGS) entry which is preliminary data.</text>
</comment>
<dbReference type="Proteomes" id="UP000316142">
    <property type="component" value="Unassembled WGS sequence"/>
</dbReference>
<evidence type="ECO:0000313" key="1">
    <source>
        <dbReference type="EMBL" id="TPV32576.1"/>
    </source>
</evidence>
<keyword evidence="2" id="KW-1185">Reference proteome</keyword>
<protein>
    <submittedName>
        <fullName evidence="1">Uncharacterized protein</fullName>
    </submittedName>
</protein>
<sequence length="83" mass="8799">MSLQNRVTRCGTGPPAICRPPSGCLPTISGLISSGSLIDSCCVGQNAEKESEEISVAFMIIQRLFAIDAALNVAKLLKPIIWP</sequence>
<organism evidence="1 2">
    <name type="scientific">Pantoea anthophila</name>
    <dbReference type="NCBI Taxonomy" id="470931"/>
    <lineage>
        <taxon>Bacteria</taxon>
        <taxon>Pseudomonadati</taxon>
        <taxon>Pseudomonadota</taxon>
        <taxon>Gammaproteobacteria</taxon>
        <taxon>Enterobacterales</taxon>
        <taxon>Erwiniaceae</taxon>
        <taxon>Pantoea</taxon>
    </lineage>
</organism>
<gene>
    <name evidence="1" type="ORF">FJW00_02080</name>
</gene>